<name>A0A5C3P1M8_9APHY</name>
<accession>A0A5C3P1M8</accession>
<gene>
    <name evidence="2" type="ORF">K466DRAFT_281920</name>
</gene>
<reference evidence="2 3" key="1">
    <citation type="journal article" date="2019" name="Nat. Ecol. Evol.">
        <title>Megaphylogeny resolves global patterns of mushroom evolution.</title>
        <authorList>
            <person name="Varga T."/>
            <person name="Krizsan K."/>
            <person name="Foldi C."/>
            <person name="Dima B."/>
            <person name="Sanchez-Garcia M."/>
            <person name="Sanchez-Ramirez S."/>
            <person name="Szollosi G.J."/>
            <person name="Szarkandi J.G."/>
            <person name="Papp V."/>
            <person name="Albert L."/>
            <person name="Andreopoulos W."/>
            <person name="Angelini C."/>
            <person name="Antonin V."/>
            <person name="Barry K.W."/>
            <person name="Bougher N.L."/>
            <person name="Buchanan P."/>
            <person name="Buyck B."/>
            <person name="Bense V."/>
            <person name="Catcheside P."/>
            <person name="Chovatia M."/>
            <person name="Cooper J."/>
            <person name="Damon W."/>
            <person name="Desjardin D."/>
            <person name="Finy P."/>
            <person name="Geml J."/>
            <person name="Haridas S."/>
            <person name="Hughes K."/>
            <person name="Justo A."/>
            <person name="Karasinski D."/>
            <person name="Kautmanova I."/>
            <person name="Kiss B."/>
            <person name="Kocsube S."/>
            <person name="Kotiranta H."/>
            <person name="LaButti K.M."/>
            <person name="Lechner B.E."/>
            <person name="Liimatainen K."/>
            <person name="Lipzen A."/>
            <person name="Lukacs Z."/>
            <person name="Mihaltcheva S."/>
            <person name="Morgado L.N."/>
            <person name="Niskanen T."/>
            <person name="Noordeloos M.E."/>
            <person name="Ohm R.A."/>
            <person name="Ortiz-Santana B."/>
            <person name="Ovrebo C."/>
            <person name="Racz N."/>
            <person name="Riley R."/>
            <person name="Savchenko A."/>
            <person name="Shiryaev A."/>
            <person name="Soop K."/>
            <person name="Spirin V."/>
            <person name="Szebenyi C."/>
            <person name="Tomsovsky M."/>
            <person name="Tulloss R.E."/>
            <person name="Uehling J."/>
            <person name="Grigoriev I.V."/>
            <person name="Vagvolgyi C."/>
            <person name="Papp T."/>
            <person name="Martin F.M."/>
            <person name="Miettinen O."/>
            <person name="Hibbett D.S."/>
            <person name="Nagy L.G."/>
        </authorList>
    </citation>
    <scope>NUCLEOTIDE SEQUENCE [LARGE SCALE GENOMIC DNA]</scope>
    <source>
        <strain evidence="2 3">HHB13444</strain>
    </source>
</reference>
<organism evidence="2 3">
    <name type="scientific">Polyporus arcularius HHB13444</name>
    <dbReference type="NCBI Taxonomy" id="1314778"/>
    <lineage>
        <taxon>Eukaryota</taxon>
        <taxon>Fungi</taxon>
        <taxon>Dikarya</taxon>
        <taxon>Basidiomycota</taxon>
        <taxon>Agaricomycotina</taxon>
        <taxon>Agaricomycetes</taxon>
        <taxon>Polyporales</taxon>
        <taxon>Polyporaceae</taxon>
        <taxon>Polyporus</taxon>
    </lineage>
</organism>
<evidence type="ECO:0000313" key="3">
    <source>
        <dbReference type="Proteomes" id="UP000308197"/>
    </source>
</evidence>
<dbReference type="Proteomes" id="UP000308197">
    <property type="component" value="Unassembled WGS sequence"/>
</dbReference>
<dbReference type="AlphaFoldDB" id="A0A5C3P1M8"/>
<evidence type="ECO:0000313" key="2">
    <source>
        <dbReference type="EMBL" id="TFK82919.1"/>
    </source>
</evidence>
<dbReference type="EMBL" id="ML211438">
    <property type="protein sequence ID" value="TFK82919.1"/>
    <property type="molecule type" value="Genomic_DNA"/>
</dbReference>
<proteinExistence type="predicted"/>
<sequence length="103" mass="11666">MTNPNPRVVGARSAEHMTPMDSHRNSQHPRFCRRGVAPVDFFAPDVGSMRSIGDSGEHTRIRRHYGGTYQHMAITRQRASPSRVLLRTTTCLGRIVIPCRRAR</sequence>
<keyword evidence="3" id="KW-1185">Reference proteome</keyword>
<dbReference type="InParanoid" id="A0A5C3P1M8"/>
<protein>
    <submittedName>
        <fullName evidence="2">Uncharacterized protein</fullName>
    </submittedName>
</protein>
<feature type="region of interest" description="Disordered" evidence="1">
    <location>
        <begin position="1"/>
        <end position="30"/>
    </location>
</feature>
<evidence type="ECO:0000256" key="1">
    <source>
        <dbReference type="SAM" id="MobiDB-lite"/>
    </source>
</evidence>